<evidence type="ECO:0000259" key="5">
    <source>
        <dbReference type="Pfam" id="PF00676"/>
    </source>
</evidence>
<dbReference type="InterPro" id="IPR050771">
    <property type="entry name" value="Alpha-ketoacid_DH_E1_comp"/>
</dbReference>
<comment type="function">
    <text evidence="4">The pyruvate dehydrogenase complex catalyzes the overall conversion of pyruvate to acetyl-CoA and CO(2). It contains multiple copies of three enzymatic components: pyruvate dehydrogenase (E1), dihydrolipoamide acetyltransferase (E2) and lipoamide dehydrogenase (E3).</text>
</comment>
<dbReference type="Proteomes" id="UP000003374">
    <property type="component" value="Unassembled WGS sequence"/>
</dbReference>
<dbReference type="EC" id="1.2.4.1" evidence="4"/>
<gene>
    <name evidence="6" type="ORF">NB231_07657</name>
</gene>
<dbReference type="InterPro" id="IPR001017">
    <property type="entry name" value="DH_E1"/>
</dbReference>
<evidence type="ECO:0000256" key="4">
    <source>
        <dbReference type="RuleBase" id="RU366007"/>
    </source>
</evidence>
<dbReference type="PANTHER" id="PTHR43380">
    <property type="entry name" value="2-OXOISOVALERATE DEHYDROGENASE SUBUNIT ALPHA, MITOCHONDRIAL"/>
    <property type="match status" value="1"/>
</dbReference>
<protein>
    <recommendedName>
        <fullName evidence="4">Pyruvate dehydrogenase E1 component subunit alpha</fullName>
        <ecNumber evidence="4">1.2.4.1</ecNumber>
    </recommendedName>
</protein>
<reference evidence="6 7" key="1">
    <citation type="submission" date="2006-02" db="EMBL/GenBank/DDBJ databases">
        <authorList>
            <person name="Waterbury J."/>
            <person name="Ferriera S."/>
            <person name="Johnson J."/>
            <person name="Kravitz S."/>
            <person name="Halpern A."/>
            <person name="Remington K."/>
            <person name="Beeson K."/>
            <person name="Tran B."/>
            <person name="Rogers Y.-H."/>
            <person name="Friedman R."/>
            <person name="Venter J.C."/>
        </authorList>
    </citation>
    <scope>NUCLEOTIDE SEQUENCE [LARGE SCALE GENOMIC DNA]</scope>
    <source>
        <strain evidence="6 7">Nb-231</strain>
    </source>
</reference>
<dbReference type="EMBL" id="AAOF01000013">
    <property type="protein sequence ID" value="EAR21028.1"/>
    <property type="molecule type" value="Genomic_DNA"/>
</dbReference>
<evidence type="ECO:0000256" key="1">
    <source>
        <dbReference type="ARBA" id="ARBA00001964"/>
    </source>
</evidence>
<dbReference type="CDD" id="cd02000">
    <property type="entry name" value="TPP_E1_PDC_ADC_BCADC"/>
    <property type="match status" value="1"/>
</dbReference>
<evidence type="ECO:0000313" key="7">
    <source>
        <dbReference type="Proteomes" id="UP000003374"/>
    </source>
</evidence>
<dbReference type="AlphaFoldDB" id="A4BTC6"/>
<evidence type="ECO:0000256" key="2">
    <source>
        <dbReference type="ARBA" id="ARBA00023002"/>
    </source>
</evidence>
<evidence type="ECO:0000313" key="6">
    <source>
        <dbReference type="EMBL" id="EAR21028.1"/>
    </source>
</evidence>
<feature type="domain" description="Dehydrogenase E1 component" evidence="5">
    <location>
        <begin position="47"/>
        <end position="327"/>
    </location>
</feature>
<dbReference type="SUPFAM" id="SSF52518">
    <property type="entry name" value="Thiamin diphosphate-binding fold (THDP-binding)"/>
    <property type="match status" value="1"/>
</dbReference>
<dbReference type="Pfam" id="PF00676">
    <property type="entry name" value="E1_dh"/>
    <property type="match status" value="1"/>
</dbReference>
<comment type="cofactor">
    <cofactor evidence="1 4">
        <name>thiamine diphosphate</name>
        <dbReference type="ChEBI" id="CHEBI:58937"/>
    </cofactor>
</comment>
<proteinExistence type="predicted"/>
<comment type="subunit">
    <text evidence="4">Heterodimer of an alpha and a beta chain.</text>
</comment>
<dbReference type="eggNOG" id="COG1071">
    <property type="taxonomic scope" value="Bacteria"/>
</dbReference>
<keyword evidence="7" id="KW-1185">Reference proteome</keyword>
<name>A4BTC6_9GAMM</name>
<dbReference type="Gene3D" id="3.40.50.970">
    <property type="match status" value="1"/>
</dbReference>
<keyword evidence="2 4" id="KW-0560">Oxidoreductase</keyword>
<dbReference type="InterPro" id="IPR017596">
    <property type="entry name" value="PdhA/BkdA"/>
</dbReference>
<keyword evidence="3 4" id="KW-0786">Thiamine pyrophosphate</keyword>
<dbReference type="PANTHER" id="PTHR43380:SF1">
    <property type="entry name" value="2-OXOISOVALERATE DEHYDROGENASE SUBUNIT ALPHA, MITOCHONDRIAL"/>
    <property type="match status" value="1"/>
</dbReference>
<keyword evidence="4 6" id="KW-0670">Pyruvate</keyword>
<comment type="catalytic activity">
    <reaction evidence="4">
        <text>N(6)-[(R)-lipoyl]-L-lysyl-[protein] + pyruvate + H(+) = N(6)-[(R)-S(8)-acetyldihydrolipoyl]-L-lysyl-[protein] + CO2</text>
        <dbReference type="Rhea" id="RHEA:19189"/>
        <dbReference type="Rhea" id="RHEA-COMP:10474"/>
        <dbReference type="Rhea" id="RHEA-COMP:10478"/>
        <dbReference type="ChEBI" id="CHEBI:15361"/>
        <dbReference type="ChEBI" id="CHEBI:15378"/>
        <dbReference type="ChEBI" id="CHEBI:16526"/>
        <dbReference type="ChEBI" id="CHEBI:83099"/>
        <dbReference type="ChEBI" id="CHEBI:83111"/>
        <dbReference type="EC" id="1.2.4.1"/>
    </reaction>
</comment>
<dbReference type="GO" id="GO:0009083">
    <property type="term" value="P:branched-chain amino acid catabolic process"/>
    <property type="evidence" value="ECO:0007669"/>
    <property type="project" value="TreeGrafter"/>
</dbReference>
<dbReference type="HOGENOM" id="CLU_029393_1_0_6"/>
<evidence type="ECO:0000256" key="3">
    <source>
        <dbReference type="ARBA" id="ARBA00023052"/>
    </source>
</evidence>
<dbReference type="NCBIfam" id="TIGR03181">
    <property type="entry name" value="PDH_E1_alph_x"/>
    <property type="match status" value="1"/>
</dbReference>
<accession>A4BTC6</accession>
<organism evidence="6 7">
    <name type="scientific">Nitrococcus mobilis Nb-231</name>
    <dbReference type="NCBI Taxonomy" id="314278"/>
    <lineage>
        <taxon>Bacteria</taxon>
        <taxon>Pseudomonadati</taxon>
        <taxon>Pseudomonadota</taxon>
        <taxon>Gammaproteobacteria</taxon>
        <taxon>Chromatiales</taxon>
        <taxon>Ectothiorhodospiraceae</taxon>
        <taxon>Nitrococcus</taxon>
    </lineage>
</organism>
<dbReference type="STRING" id="314278.NB231_07657"/>
<dbReference type="InterPro" id="IPR029061">
    <property type="entry name" value="THDP-binding"/>
</dbReference>
<sequence length="364" mass="40458">MLGEEEGNMRCVAQFEVGYTGYLDHELRVTGPLPEFAREPVQLIAAYRAMASARAFDRKAINLQRTGQLGTFASCLGEEAIAVAVGLAMRPEDVLLPMYRHHGAYLSRGVRMAELLAYWGGDERGMDFQSVREDFAVAVPIATQAPHAVGVGYAFKYRKEPRVAVCLLGDGATSKGDFYEAINAAGVWELPVVFVVANNLWAISVPRTLQSRAQTLAQKAIAAGFEGEQVDGNDYIAVRDRLDQALQRARSGQGPCLIEALTYRMGDHTTADDSRRYRDAEEVEAWQRRDPLDRLRGYLLQSGAWSEADEEALQVECQEAADQAAQLYLERPLQPPASMFDYLYERLPRAYAEQRKALADPNDV</sequence>
<dbReference type="GO" id="GO:0004739">
    <property type="term" value="F:pyruvate dehydrogenase (acetyl-transferring) activity"/>
    <property type="evidence" value="ECO:0007669"/>
    <property type="project" value="UniProtKB-UniRule"/>
</dbReference>
<comment type="caution">
    <text evidence="6">The sequence shown here is derived from an EMBL/GenBank/DDBJ whole genome shotgun (WGS) entry which is preliminary data.</text>
</comment>